<keyword evidence="4" id="KW-1185">Reference proteome</keyword>
<dbReference type="PROSITE" id="PS51194">
    <property type="entry name" value="HELICASE_CTER"/>
    <property type="match status" value="1"/>
</dbReference>
<dbReference type="eggNOG" id="COG1205">
    <property type="taxonomic scope" value="Bacteria"/>
</dbReference>
<dbReference type="InterPro" id="IPR027417">
    <property type="entry name" value="P-loop_NTPase"/>
</dbReference>
<dbReference type="GO" id="GO:0005524">
    <property type="term" value="F:ATP binding"/>
    <property type="evidence" value="ECO:0007669"/>
    <property type="project" value="InterPro"/>
</dbReference>
<reference evidence="3" key="1">
    <citation type="submission" date="2013-03" db="EMBL/GenBank/DDBJ databases">
        <title>Draft genome sequence of the hydrogen-ethanol-producing anaerobic alkalithermophilic Caloramator celere.</title>
        <authorList>
            <person name="Ciranna A."/>
            <person name="Larjo A."/>
            <person name="Kivisto A."/>
            <person name="Santala V."/>
            <person name="Roos C."/>
            <person name="Karp M."/>
        </authorList>
    </citation>
    <scope>NUCLEOTIDE SEQUENCE [LARGE SCALE GENOMIC DNA]</scope>
    <source>
        <strain evidence="3">DSM 8682</strain>
    </source>
</reference>
<dbReference type="InterPro" id="IPR006935">
    <property type="entry name" value="Helicase/UvrB_N"/>
</dbReference>
<dbReference type="Pfam" id="PF04851">
    <property type="entry name" value="ResIII"/>
    <property type="match status" value="1"/>
</dbReference>
<keyword evidence="3" id="KW-0067">ATP-binding</keyword>
<evidence type="ECO:0000313" key="4">
    <source>
        <dbReference type="Proteomes" id="UP000014923"/>
    </source>
</evidence>
<evidence type="ECO:0000259" key="2">
    <source>
        <dbReference type="PROSITE" id="PS51194"/>
    </source>
</evidence>
<feature type="domain" description="Helicase ATP-binding" evidence="1">
    <location>
        <begin position="36"/>
        <end position="224"/>
    </location>
</feature>
<accession>R7RSQ1</accession>
<feature type="domain" description="Helicase C-terminal" evidence="2">
    <location>
        <begin position="258"/>
        <end position="407"/>
    </location>
</feature>
<dbReference type="PANTHER" id="PTHR47962:SF5">
    <property type="entry name" value="ATP-DEPENDENT HELICASE LHR-RELATED"/>
    <property type="match status" value="1"/>
</dbReference>
<evidence type="ECO:0000259" key="1">
    <source>
        <dbReference type="PROSITE" id="PS51192"/>
    </source>
</evidence>
<keyword evidence="3" id="KW-0378">Hydrolase</keyword>
<gene>
    <name evidence="3" type="ORF">TCEL_02295</name>
</gene>
<dbReference type="SUPFAM" id="SSF52540">
    <property type="entry name" value="P-loop containing nucleoside triphosphate hydrolases"/>
    <property type="match status" value="1"/>
</dbReference>
<dbReference type="EMBL" id="CAVN010000149">
    <property type="protein sequence ID" value="CDF59227.1"/>
    <property type="molecule type" value="Genomic_DNA"/>
</dbReference>
<dbReference type="GO" id="GO:0016887">
    <property type="term" value="F:ATP hydrolysis activity"/>
    <property type="evidence" value="ECO:0007669"/>
    <property type="project" value="TreeGrafter"/>
</dbReference>
<sequence length="657" mass="76745">MKERRIKKGSREELIKGRNIKFYQHQEDTLKAIEEAVKNKEQLVIFNTSPTGAGKTLSAYSAYLKYGYKTIGVYSTNELIKDQYRALSGFDDSKVELVFSDKIDEFMLENDIDNRLKAIEILFSRDVVLTNPDILYCLTFTDFYKGITENYSLAHLLGRYMIWVFDEFHLYDEKQKAEITSIIYESYKLREKISKPVIFIILTATPQEKMLDSIRNIGIKVVNVHAEDGDEIIQEKVKLKLYPSNLWLWKGNEDIEEYLEKNIDNYMKENKSILIIMDSVFQANILSEKLKSKGLDIAEVHGIKKDNEPLKSKITIGTAAIEVGVDPNDADGTYKDVLIAEARSSAQFIQRIGRIARGKRLDRISEAIMFIPQYVFDRLKKYDGNEVNRKELFEQLEKIYYQLEDFEEASRVVAPLTIYNAFSKVSRILGCSLKELEDDFYKITYKNIFKVKKELDEINNLIDKFKHKYEDTFSQVLFSFRDFVPTCYIVDKKRNDYVNVDIITALSRFTDLEVIKEEEEINKYLDKEKANGLRKKIRKDRSSIAVLVGKQSEKKQGGFYFALYEEDDDLDFDELTYNGLKFAVLEVRYKSDINKNALNHINDKLENIIYPVVIQDGIQMNLPPLFKTFDFQDNKKIFIGRNALLMWSILQKRRGIY</sequence>
<dbReference type="Proteomes" id="UP000014923">
    <property type="component" value="Unassembled WGS sequence"/>
</dbReference>
<dbReference type="PROSITE" id="PS51192">
    <property type="entry name" value="HELICASE_ATP_BIND_1"/>
    <property type="match status" value="1"/>
</dbReference>
<dbReference type="Gene3D" id="3.40.50.300">
    <property type="entry name" value="P-loop containing nucleotide triphosphate hydrolases"/>
    <property type="match status" value="2"/>
</dbReference>
<dbReference type="InterPro" id="IPR001650">
    <property type="entry name" value="Helicase_C-like"/>
</dbReference>
<name>R7RSQ1_9CLOT</name>
<dbReference type="GO" id="GO:0004386">
    <property type="term" value="F:helicase activity"/>
    <property type="evidence" value="ECO:0007669"/>
    <property type="project" value="UniProtKB-KW"/>
</dbReference>
<evidence type="ECO:0000313" key="3">
    <source>
        <dbReference type="EMBL" id="CDF59227.1"/>
    </source>
</evidence>
<proteinExistence type="predicted"/>
<dbReference type="InterPro" id="IPR014001">
    <property type="entry name" value="Helicase_ATP-bd"/>
</dbReference>
<keyword evidence="3" id="KW-0347">Helicase</keyword>
<keyword evidence="3" id="KW-0547">Nucleotide-binding</keyword>
<organism evidence="3 4">
    <name type="scientific">Thermobrachium celere DSM 8682</name>
    <dbReference type="NCBI Taxonomy" id="941824"/>
    <lineage>
        <taxon>Bacteria</taxon>
        <taxon>Bacillati</taxon>
        <taxon>Bacillota</taxon>
        <taxon>Clostridia</taxon>
        <taxon>Eubacteriales</taxon>
        <taxon>Clostridiaceae</taxon>
        <taxon>Thermobrachium</taxon>
    </lineage>
</organism>
<dbReference type="HOGENOM" id="CLU_414273_0_0_9"/>
<dbReference type="PANTHER" id="PTHR47962">
    <property type="entry name" value="ATP-DEPENDENT HELICASE LHR-RELATED-RELATED"/>
    <property type="match status" value="1"/>
</dbReference>
<dbReference type="GO" id="GO:0003677">
    <property type="term" value="F:DNA binding"/>
    <property type="evidence" value="ECO:0007669"/>
    <property type="project" value="InterPro"/>
</dbReference>
<dbReference type="SMART" id="SM00487">
    <property type="entry name" value="DEXDc"/>
    <property type="match status" value="1"/>
</dbReference>
<comment type="caution">
    <text evidence="3">The sequence shown here is derived from an EMBL/GenBank/DDBJ whole genome shotgun (WGS) entry which is preliminary data.</text>
</comment>
<dbReference type="AlphaFoldDB" id="R7RSQ1"/>
<dbReference type="InterPro" id="IPR052511">
    <property type="entry name" value="ATP-dep_Helicase"/>
</dbReference>
<dbReference type="NCBIfam" id="TIGR03158">
    <property type="entry name" value="cas3_cyano"/>
    <property type="match status" value="1"/>
</dbReference>
<dbReference type="InterPro" id="IPR017575">
    <property type="entry name" value="CRISPR-assoc_helicase_Cas3"/>
</dbReference>
<protein>
    <submittedName>
        <fullName evidence="3">COG1205: Distinct helicase family with a unique C-terminal domain including a metal-binding cysteine cluster</fullName>
    </submittedName>
</protein>